<dbReference type="Proteomes" id="UP000024547">
    <property type="component" value="Unassembled WGS sequence"/>
</dbReference>
<dbReference type="PANTHER" id="PTHR41534">
    <property type="entry name" value="BLR3401 PROTEIN"/>
    <property type="match status" value="1"/>
</dbReference>
<dbReference type="eggNOG" id="COG5517">
    <property type="taxonomic scope" value="Bacteria"/>
</dbReference>
<reference evidence="3 4" key="1">
    <citation type="journal article" date="2014" name="Antonie Van Leeuwenhoek">
        <title>Hyphomonas beringensis sp. nov. and Hyphomonas chukchiensis sp. nov., isolated from surface seawater of the Bering Sea and Chukchi Sea.</title>
        <authorList>
            <person name="Li C."/>
            <person name="Lai Q."/>
            <person name="Li G."/>
            <person name="Dong C."/>
            <person name="Wang J."/>
            <person name="Liao Y."/>
            <person name="Shao Z."/>
        </authorList>
    </citation>
    <scope>NUCLEOTIDE SEQUENCE [LARGE SCALE GENOMIC DNA]</scope>
    <source>
        <strain evidence="3 4">22II1-22F38</strain>
    </source>
</reference>
<dbReference type="EMBL" id="AWFH01000002">
    <property type="protein sequence ID" value="KCZ64665.1"/>
    <property type="molecule type" value="Genomic_DNA"/>
</dbReference>
<keyword evidence="2" id="KW-0560">Oxidoreductase</keyword>
<proteinExistence type="inferred from homology"/>
<dbReference type="GO" id="GO:0016491">
    <property type="term" value="F:oxidoreductase activity"/>
    <property type="evidence" value="ECO:0007669"/>
    <property type="project" value="UniProtKB-KW"/>
</dbReference>
<gene>
    <name evidence="3" type="ORF">HY36_12530</name>
</gene>
<protein>
    <recommendedName>
        <fullName evidence="5">Aromatic-ring-hydroxylating dioxygenase subunit beta</fullName>
    </recommendedName>
</protein>
<evidence type="ECO:0000313" key="4">
    <source>
        <dbReference type="Proteomes" id="UP000024547"/>
    </source>
</evidence>
<comment type="similarity">
    <text evidence="1">Belongs to the bacterial ring-hydroxylating dioxygenase beta subunit family.</text>
</comment>
<evidence type="ECO:0000256" key="1">
    <source>
        <dbReference type="ARBA" id="ARBA00009570"/>
    </source>
</evidence>
<dbReference type="CDD" id="cd00667">
    <property type="entry name" value="ring_hydroxylating_dioxygenases_beta"/>
    <property type="match status" value="1"/>
</dbReference>
<dbReference type="GO" id="GO:0019380">
    <property type="term" value="P:3-phenylpropionate catabolic process"/>
    <property type="evidence" value="ECO:0007669"/>
    <property type="project" value="TreeGrafter"/>
</dbReference>
<sequence>MTEVMMKPGAITTEPVLSRSEYEDFLYHEAALLDAWRLDEWLELFVEGATYEVPTAGAPDDADSSESLFYIADDYFRLRHRIKRLNSKQAHSEWPRSKTLHTVTNVRILGAEADGVRVTSNFVTYRTKNDVTHTFVGRHYYVLRKTDDKLCIVSKRSMLDMDNLRPQGRVSIIV</sequence>
<evidence type="ECO:0008006" key="5">
    <source>
        <dbReference type="Google" id="ProtNLM"/>
    </source>
</evidence>
<dbReference type="Pfam" id="PF00866">
    <property type="entry name" value="Ring_hydroxyl_B"/>
    <property type="match status" value="1"/>
</dbReference>
<evidence type="ECO:0000313" key="3">
    <source>
        <dbReference type="EMBL" id="KCZ64665.1"/>
    </source>
</evidence>
<dbReference type="AlphaFoldDB" id="A0A059EAM8"/>
<keyword evidence="4" id="KW-1185">Reference proteome</keyword>
<dbReference type="OrthoDB" id="7446267at2"/>
<dbReference type="InterPro" id="IPR032710">
    <property type="entry name" value="NTF2-like_dom_sf"/>
</dbReference>
<accession>A0A059EAM8</accession>
<comment type="caution">
    <text evidence="3">The sequence shown here is derived from an EMBL/GenBank/DDBJ whole genome shotgun (WGS) entry which is preliminary data.</text>
</comment>
<organism evidence="3 4">
    <name type="scientific">Hyphomonas atlantica</name>
    <dbReference type="NCBI Taxonomy" id="1280948"/>
    <lineage>
        <taxon>Bacteria</taxon>
        <taxon>Pseudomonadati</taxon>
        <taxon>Pseudomonadota</taxon>
        <taxon>Alphaproteobacteria</taxon>
        <taxon>Hyphomonadales</taxon>
        <taxon>Hyphomonadaceae</taxon>
        <taxon>Hyphomonas</taxon>
    </lineage>
</organism>
<dbReference type="PANTHER" id="PTHR41534:SF2">
    <property type="entry name" value="3-PHENYLPROPIONATE_CINNAMIC ACID DIOXYGENASE SUBUNIT BETA"/>
    <property type="match status" value="1"/>
</dbReference>
<name>A0A059EAM8_9PROT</name>
<dbReference type="SUPFAM" id="SSF54427">
    <property type="entry name" value="NTF2-like"/>
    <property type="match status" value="1"/>
</dbReference>
<dbReference type="RefSeq" id="WP_051602479.1">
    <property type="nucleotide sequence ID" value="NZ_AWFH01000002.1"/>
</dbReference>
<dbReference type="PATRIC" id="fig|1280948.3.peg.744"/>
<dbReference type="InterPro" id="IPR000391">
    <property type="entry name" value="Rng_hydr_dOase-bsu"/>
</dbReference>
<dbReference type="Gene3D" id="3.10.450.50">
    <property type="match status" value="1"/>
</dbReference>
<evidence type="ECO:0000256" key="2">
    <source>
        <dbReference type="ARBA" id="ARBA00023002"/>
    </source>
</evidence>
<dbReference type="STRING" id="1280948.HY36_12530"/>